<evidence type="ECO:0000256" key="3">
    <source>
        <dbReference type="ARBA" id="ARBA00022475"/>
    </source>
</evidence>
<dbReference type="EMBL" id="LCMG01000004">
    <property type="protein sequence ID" value="KKU34086.1"/>
    <property type="molecule type" value="Genomic_DNA"/>
</dbReference>
<evidence type="ECO:0000256" key="8">
    <source>
        <dbReference type="ARBA" id="ARBA00023136"/>
    </source>
</evidence>
<dbReference type="HAMAP" id="MF_01463_B">
    <property type="entry name" value="SecD_B"/>
    <property type="match status" value="1"/>
</dbReference>
<gene>
    <name evidence="9" type="primary">secD</name>
    <name evidence="12" type="ORF">UX45_C0004G0037</name>
</gene>
<comment type="subcellular location">
    <subcellularLocation>
        <location evidence="1 9">Cell membrane</location>
        <topology evidence="1 9">Multi-pass membrane protein</topology>
    </subcellularLocation>
</comment>
<dbReference type="GO" id="GO:0005886">
    <property type="term" value="C:plasma membrane"/>
    <property type="evidence" value="ECO:0007669"/>
    <property type="project" value="UniProtKB-SubCell"/>
</dbReference>
<dbReference type="InterPro" id="IPR046357">
    <property type="entry name" value="PPIase_dom_sf"/>
</dbReference>
<dbReference type="Pfam" id="PF13616">
    <property type="entry name" value="Rotamase_3"/>
    <property type="match status" value="1"/>
</dbReference>
<dbReference type="GO" id="GO:0043952">
    <property type="term" value="P:protein transport by the Sec complex"/>
    <property type="evidence" value="ECO:0007669"/>
    <property type="project" value="UniProtKB-UniRule"/>
</dbReference>
<dbReference type="Pfam" id="PF22599">
    <property type="entry name" value="SecDF_P1_head"/>
    <property type="match status" value="1"/>
</dbReference>
<dbReference type="InterPro" id="IPR005791">
    <property type="entry name" value="SecD"/>
</dbReference>
<comment type="function">
    <text evidence="9">Part of the Sec protein translocase complex. Interacts with the SecYEG preprotein conducting channel. SecDF uses the proton motive force (PMF) to complete protein translocation after the ATP-dependent function of SecA.</text>
</comment>
<comment type="caution">
    <text evidence="12">The sequence shown here is derived from an EMBL/GenBank/DDBJ whole genome shotgun (WGS) entry which is preliminary data.</text>
</comment>
<dbReference type="InterPro" id="IPR000297">
    <property type="entry name" value="PPIase_PpiC"/>
</dbReference>
<dbReference type="NCBIfam" id="TIGR01129">
    <property type="entry name" value="secD"/>
    <property type="match status" value="1"/>
</dbReference>
<keyword evidence="5 9" id="KW-0653">Protein transport</keyword>
<dbReference type="PROSITE" id="PS50198">
    <property type="entry name" value="PPIC_PPIASE_2"/>
    <property type="match status" value="1"/>
</dbReference>
<dbReference type="Pfam" id="PF21760">
    <property type="entry name" value="SecD_1st"/>
    <property type="match status" value="1"/>
</dbReference>
<comment type="similarity">
    <text evidence="9">Belongs to the SecD/SecF family. SecD subfamily.</text>
</comment>
<evidence type="ECO:0000256" key="4">
    <source>
        <dbReference type="ARBA" id="ARBA00022692"/>
    </source>
</evidence>
<protein>
    <recommendedName>
        <fullName evidence="9">Protein translocase subunit SecD</fullName>
    </recommendedName>
</protein>
<evidence type="ECO:0000313" key="12">
    <source>
        <dbReference type="EMBL" id="KKU34086.1"/>
    </source>
</evidence>
<keyword evidence="3 9" id="KW-1003">Cell membrane</keyword>
<sequence length="686" mass="74610">MKHVWKDERSRRTFVSPTVKKRWPLRVAAAVALIATLGFAAMDFPGIWNAGAQFVSAKSGIPVFIFEEKSFRLGLDLQGGAHLVYEADMSAIPEEDRLSALEGVKDVMEQRVNTFGVAEPVVQTTTTGGTYRIIIELAGVMDVSDAIQQIGETPVLEFKEPEPEAGRELTKEEQTQLVDLQTADREAAQTVLTRARAGEDFTSLIAEKSLAPQNGVLTGITENDYLYGALIEAIKNTWTSPGRVVPQVVEAPEGLTIVKYTQASTITESRLSHILICYEGATGCTTGLPEIEANIKIGELKDQATPENFAELAKQNSTDGSAAGGGDLGWTYPGQMVAPFELGALQTPVGAISDPVKTDFGYHLIYKQEERQATAYDLERIVMKLTDQYDIVPYSPWKNTELSGKHLTRAGVELDPSTGIPHVALQFNEEGADLFGELTSAHVGEPIAIFLDGEVLSSPVVQTAIYGGQAIITGDFTLEEAKTLAQRLNAGALPVPVHLLSQQTVGPTLGAVSLEKSVIAACIGFLLVIIFMISYYRLPGVIAALALALYLFLNLAAYRIFDVTVTLAGITGFVLSLGMAVDANVLIIERLKEELKAGRDHHAATDEAYRRAWPAIRDGNITTLIATGILYWFSSSFIQGFALTLSIGVILSMFTAIIISRIYHKNLTQWPSVTKRSWLFGHRHQP</sequence>
<dbReference type="GO" id="GO:0003755">
    <property type="term" value="F:peptidyl-prolyl cis-trans isomerase activity"/>
    <property type="evidence" value="ECO:0007669"/>
    <property type="project" value="UniProtKB-KW"/>
</dbReference>
<dbReference type="Gene3D" id="3.30.70.3400">
    <property type="match status" value="1"/>
</dbReference>
<dbReference type="PANTHER" id="PTHR30081">
    <property type="entry name" value="PROTEIN-EXPORT MEMBRANE PROTEIN SEC"/>
    <property type="match status" value="1"/>
</dbReference>
<keyword evidence="2 9" id="KW-0813">Transport</keyword>
<evidence type="ECO:0000256" key="10">
    <source>
        <dbReference type="PROSITE-ProRule" id="PRU00278"/>
    </source>
</evidence>
<feature type="domain" description="PpiC" evidence="11">
    <location>
        <begin position="266"/>
        <end position="369"/>
    </location>
</feature>
<proteinExistence type="inferred from homology"/>
<dbReference type="Proteomes" id="UP000034705">
    <property type="component" value="Unassembled WGS sequence"/>
</dbReference>
<keyword evidence="10" id="KW-0413">Isomerase</keyword>
<dbReference type="InterPro" id="IPR054384">
    <property type="entry name" value="SecDF_P1_head"/>
</dbReference>
<evidence type="ECO:0000256" key="6">
    <source>
        <dbReference type="ARBA" id="ARBA00022989"/>
    </source>
</evidence>
<dbReference type="InterPro" id="IPR023058">
    <property type="entry name" value="PPIase_PpiC_CS"/>
</dbReference>
<dbReference type="PANTHER" id="PTHR30081:SF1">
    <property type="entry name" value="PROTEIN TRANSLOCASE SUBUNIT SECD"/>
    <property type="match status" value="1"/>
</dbReference>
<evidence type="ECO:0000256" key="5">
    <source>
        <dbReference type="ARBA" id="ARBA00022927"/>
    </source>
</evidence>
<dbReference type="Gene3D" id="3.30.1360.200">
    <property type="match status" value="1"/>
</dbReference>
<dbReference type="SUPFAM" id="SSF82866">
    <property type="entry name" value="Multidrug efflux transporter AcrB transmembrane domain"/>
    <property type="match status" value="1"/>
</dbReference>
<dbReference type="SUPFAM" id="SSF54534">
    <property type="entry name" value="FKBP-like"/>
    <property type="match status" value="1"/>
</dbReference>
<feature type="transmembrane region" description="Helical" evidence="9">
    <location>
        <begin position="541"/>
        <end position="561"/>
    </location>
</feature>
<evidence type="ECO:0000256" key="1">
    <source>
        <dbReference type="ARBA" id="ARBA00004651"/>
    </source>
</evidence>
<evidence type="ECO:0000313" key="13">
    <source>
        <dbReference type="Proteomes" id="UP000034705"/>
    </source>
</evidence>
<keyword evidence="7 9" id="KW-0811">Translocation</keyword>
<dbReference type="PROSITE" id="PS01096">
    <property type="entry name" value="PPIC_PPIASE_1"/>
    <property type="match status" value="1"/>
</dbReference>
<evidence type="ECO:0000256" key="9">
    <source>
        <dbReference type="HAMAP-Rule" id="MF_01463"/>
    </source>
</evidence>
<organism evidence="12 13">
    <name type="scientific">Candidatus Uhrbacteria bacterium GW2011_GWF2_46_218</name>
    <dbReference type="NCBI Taxonomy" id="1619001"/>
    <lineage>
        <taxon>Bacteria</taxon>
        <taxon>Candidatus Uhriibacteriota</taxon>
    </lineage>
</organism>
<dbReference type="GO" id="GO:0065002">
    <property type="term" value="P:intracellular protein transmembrane transport"/>
    <property type="evidence" value="ECO:0007669"/>
    <property type="project" value="UniProtKB-UniRule"/>
</dbReference>
<dbReference type="InterPro" id="IPR048631">
    <property type="entry name" value="SecD_1st"/>
</dbReference>
<dbReference type="GO" id="GO:0006605">
    <property type="term" value="P:protein targeting"/>
    <property type="evidence" value="ECO:0007669"/>
    <property type="project" value="UniProtKB-UniRule"/>
</dbReference>
<dbReference type="InterPro" id="IPR022646">
    <property type="entry name" value="SecD/SecF_CS"/>
</dbReference>
<dbReference type="Gene3D" id="3.10.50.40">
    <property type="match status" value="2"/>
</dbReference>
<reference evidence="12 13" key="1">
    <citation type="journal article" date="2015" name="Nature">
        <title>rRNA introns, odd ribosomes, and small enigmatic genomes across a large radiation of phyla.</title>
        <authorList>
            <person name="Brown C.T."/>
            <person name="Hug L.A."/>
            <person name="Thomas B.C."/>
            <person name="Sharon I."/>
            <person name="Castelle C.J."/>
            <person name="Singh A."/>
            <person name="Wilkins M.J."/>
            <person name="Williams K.H."/>
            <person name="Banfield J.F."/>
        </authorList>
    </citation>
    <scope>NUCLEOTIDE SEQUENCE [LARGE SCALE GENOMIC DNA]</scope>
</reference>
<dbReference type="Pfam" id="PF02355">
    <property type="entry name" value="SecD_SecF_C"/>
    <property type="match status" value="1"/>
</dbReference>
<dbReference type="NCBIfam" id="TIGR00916">
    <property type="entry name" value="2A0604s01"/>
    <property type="match status" value="1"/>
</dbReference>
<evidence type="ECO:0000256" key="2">
    <source>
        <dbReference type="ARBA" id="ARBA00022448"/>
    </source>
</evidence>
<dbReference type="InterPro" id="IPR022813">
    <property type="entry name" value="SecD/SecF_arch_bac"/>
</dbReference>
<dbReference type="Gene3D" id="1.20.1640.10">
    <property type="entry name" value="Multidrug efflux transporter AcrB transmembrane domain"/>
    <property type="match status" value="1"/>
</dbReference>
<feature type="transmembrane region" description="Helical" evidence="9">
    <location>
        <begin position="615"/>
        <end position="634"/>
    </location>
</feature>
<evidence type="ECO:0000259" key="11">
    <source>
        <dbReference type="PROSITE" id="PS50198"/>
    </source>
</evidence>
<name>A0A0G1PMX5_9BACT</name>
<dbReference type="Pfam" id="PF07549">
    <property type="entry name" value="Sec_GG"/>
    <property type="match status" value="1"/>
</dbReference>
<dbReference type="AlphaFoldDB" id="A0A0G1PMX5"/>
<comment type="caution">
    <text evidence="9">Lacks conserved residue(s) required for the propagation of feature annotation.</text>
</comment>
<keyword evidence="6 9" id="KW-1133">Transmembrane helix</keyword>
<keyword evidence="10" id="KW-0697">Rotamase</keyword>
<dbReference type="InterPro" id="IPR048634">
    <property type="entry name" value="SecD_SecF_C"/>
</dbReference>
<dbReference type="PATRIC" id="fig|1619001.3.peg.305"/>
<keyword evidence="8 9" id="KW-0472">Membrane</keyword>
<feature type="transmembrane region" description="Helical" evidence="9">
    <location>
        <begin position="518"/>
        <end position="536"/>
    </location>
</feature>
<comment type="subunit">
    <text evidence="9">Forms a complex with SecF. Part of the essential Sec protein translocation apparatus which comprises SecA, SecYEG and auxiliary proteins SecDF. Other proteins may also be involved.</text>
</comment>
<feature type="transmembrane region" description="Helical" evidence="9">
    <location>
        <begin position="640"/>
        <end position="659"/>
    </location>
</feature>
<accession>A0A0G1PMX5</accession>
<keyword evidence="4 9" id="KW-0812">Transmembrane</keyword>
<feature type="transmembrane region" description="Helical" evidence="9">
    <location>
        <begin position="567"/>
        <end position="587"/>
    </location>
</feature>
<dbReference type="InterPro" id="IPR055344">
    <property type="entry name" value="SecD_SecF_C_bact"/>
</dbReference>
<evidence type="ECO:0000256" key="7">
    <source>
        <dbReference type="ARBA" id="ARBA00023010"/>
    </source>
</evidence>
<dbReference type="GO" id="GO:0015450">
    <property type="term" value="F:protein-transporting ATPase activity"/>
    <property type="evidence" value="ECO:0007669"/>
    <property type="project" value="InterPro"/>
</dbReference>